<sequence length="142" mass="15821">MNIKKMNIISGSDASGILQNNGVIENALINGDVKLSWFQTYDKIVIRNSIVLGRIDLEYVEVKHLDLTGTTVAVMFLYNCSGIQSVSLNENSRMLAIIVDRRKDDLDRGDGYKELASGWTAMSSGGLAVYHHHKQCIERPVH</sequence>
<evidence type="ECO:0000313" key="2">
    <source>
        <dbReference type="Proteomes" id="UP000178059"/>
    </source>
</evidence>
<comment type="caution">
    <text evidence="1">The sequence shown here is derived from an EMBL/GenBank/DDBJ whole genome shotgun (WGS) entry which is preliminary data.</text>
</comment>
<dbReference type="AlphaFoldDB" id="A0A1F6VHT2"/>
<accession>A0A1F6VHT2</accession>
<proteinExistence type="predicted"/>
<dbReference type="EMBL" id="MFTT01000030">
    <property type="protein sequence ID" value="OGI69217.1"/>
    <property type="molecule type" value="Genomic_DNA"/>
</dbReference>
<organism evidence="1 2">
    <name type="scientific">Candidatus Nomurabacteria bacterium RIFCSPHIGHO2_01_FULL_42_16</name>
    <dbReference type="NCBI Taxonomy" id="1801743"/>
    <lineage>
        <taxon>Bacteria</taxon>
        <taxon>Candidatus Nomuraibacteriota</taxon>
    </lineage>
</organism>
<dbReference type="Proteomes" id="UP000178059">
    <property type="component" value="Unassembled WGS sequence"/>
</dbReference>
<reference evidence="1 2" key="1">
    <citation type="journal article" date="2016" name="Nat. Commun.">
        <title>Thousands of microbial genomes shed light on interconnected biogeochemical processes in an aquifer system.</title>
        <authorList>
            <person name="Anantharaman K."/>
            <person name="Brown C.T."/>
            <person name="Hug L.A."/>
            <person name="Sharon I."/>
            <person name="Castelle C.J."/>
            <person name="Probst A.J."/>
            <person name="Thomas B.C."/>
            <person name="Singh A."/>
            <person name="Wilkins M.J."/>
            <person name="Karaoz U."/>
            <person name="Brodie E.L."/>
            <person name="Williams K.H."/>
            <person name="Hubbard S.S."/>
            <person name="Banfield J.F."/>
        </authorList>
    </citation>
    <scope>NUCLEOTIDE SEQUENCE [LARGE SCALE GENOMIC DNA]</scope>
</reference>
<gene>
    <name evidence="1" type="ORF">A2824_01565</name>
</gene>
<protein>
    <submittedName>
        <fullName evidence="1">Uncharacterized protein</fullName>
    </submittedName>
</protein>
<name>A0A1F6VHT2_9BACT</name>
<evidence type="ECO:0000313" key="1">
    <source>
        <dbReference type="EMBL" id="OGI69217.1"/>
    </source>
</evidence>